<dbReference type="InterPro" id="IPR003690">
    <property type="entry name" value="MTERF"/>
</dbReference>
<dbReference type="EMBL" id="HBUF01506922">
    <property type="protein sequence ID" value="CAG6745901.1"/>
    <property type="molecule type" value="Transcribed_RNA"/>
</dbReference>
<proteinExistence type="inferred from homology"/>
<dbReference type="InterPro" id="IPR038538">
    <property type="entry name" value="MTERF_sf"/>
</dbReference>
<evidence type="ECO:0000256" key="2">
    <source>
        <dbReference type="ARBA" id="ARBA00022946"/>
    </source>
</evidence>
<dbReference type="EMBL" id="HBUF01018747">
    <property type="protein sequence ID" value="CAG6610574.1"/>
    <property type="molecule type" value="Transcribed_RNA"/>
</dbReference>
<dbReference type="Pfam" id="PF02536">
    <property type="entry name" value="mTERF"/>
    <property type="match status" value="1"/>
</dbReference>
<accession>A0A8D9E9X2</accession>
<sequence length="295" mass="34519">MSKLFSLLRLVNSTNFHLRFARKPTLLLHHQSYSVSVRTNCQLINNHLNLLTEYNFHKPSIQEMLNGNPVWNEISPTELKNTIEVLQSYKFSVNDITDVFKSAADVCTIEKNDLIDTLETWLTVQFNLDSLIDLLSSQPILLKIDKEEIVERIPTYLLVFNNNRSKLVLFLKVCPEVMYENFKDIVEKYNYIRHKMEIKPKELLNSRVLTGDLNFIKTRHMFLDRSGQYNYRTKDMSPIMSLGNPTLNSIFDTSDKMFAEKIAKLSLLEYETFCSYFAQELAEEDDESDLSEEEE</sequence>
<reference evidence="3" key="1">
    <citation type="submission" date="2021-05" db="EMBL/GenBank/DDBJ databases">
        <authorList>
            <person name="Alioto T."/>
            <person name="Alioto T."/>
            <person name="Gomez Garrido J."/>
        </authorList>
    </citation>
    <scope>NUCLEOTIDE SEQUENCE</scope>
</reference>
<dbReference type="Gene3D" id="1.25.70.10">
    <property type="entry name" value="Transcription termination factor 3, mitochondrial"/>
    <property type="match status" value="1"/>
</dbReference>
<evidence type="ECO:0000256" key="1">
    <source>
        <dbReference type="ARBA" id="ARBA00007692"/>
    </source>
</evidence>
<evidence type="ECO:0000313" key="3">
    <source>
        <dbReference type="EMBL" id="CAG6745901.1"/>
    </source>
</evidence>
<keyword evidence="2" id="KW-0809">Transit peptide</keyword>
<organism evidence="3">
    <name type="scientific">Cacopsylla melanoneura</name>
    <dbReference type="NCBI Taxonomy" id="428564"/>
    <lineage>
        <taxon>Eukaryota</taxon>
        <taxon>Metazoa</taxon>
        <taxon>Ecdysozoa</taxon>
        <taxon>Arthropoda</taxon>
        <taxon>Hexapoda</taxon>
        <taxon>Insecta</taxon>
        <taxon>Pterygota</taxon>
        <taxon>Neoptera</taxon>
        <taxon>Paraneoptera</taxon>
        <taxon>Hemiptera</taxon>
        <taxon>Sternorrhyncha</taxon>
        <taxon>Psylloidea</taxon>
        <taxon>Psyllidae</taxon>
        <taxon>Psyllinae</taxon>
        <taxon>Cacopsylla</taxon>
    </lineage>
</organism>
<comment type="similarity">
    <text evidence="1">Belongs to the mTERF family.</text>
</comment>
<dbReference type="EMBL" id="HBUF01018748">
    <property type="protein sequence ID" value="CAG6610575.1"/>
    <property type="molecule type" value="Transcribed_RNA"/>
</dbReference>
<dbReference type="GO" id="GO:0003676">
    <property type="term" value="F:nucleic acid binding"/>
    <property type="evidence" value="ECO:0007669"/>
    <property type="project" value="InterPro"/>
</dbReference>
<protein>
    <submittedName>
        <fullName evidence="3">Transcription termination factor 4, mitochondrial</fullName>
    </submittedName>
</protein>
<dbReference type="AlphaFoldDB" id="A0A8D9E9X2"/>
<name>A0A8D9E9X2_9HEMI</name>